<dbReference type="Gene3D" id="3.30.310.210">
    <property type="match status" value="1"/>
</dbReference>
<dbReference type="SMART" id="SM00322">
    <property type="entry name" value="KH"/>
    <property type="match status" value="3"/>
</dbReference>
<organism evidence="5 6">
    <name type="scientific">Phaseolus coccineus</name>
    <name type="common">Scarlet runner bean</name>
    <name type="synonym">Phaseolus multiflorus</name>
    <dbReference type="NCBI Taxonomy" id="3886"/>
    <lineage>
        <taxon>Eukaryota</taxon>
        <taxon>Viridiplantae</taxon>
        <taxon>Streptophyta</taxon>
        <taxon>Embryophyta</taxon>
        <taxon>Tracheophyta</taxon>
        <taxon>Spermatophyta</taxon>
        <taxon>Magnoliopsida</taxon>
        <taxon>eudicotyledons</taxon>
        <taxon>Gunneridae</taxon>
        <taxon>Pentapetalae</taxon>
        <taxon>rosids</taxon>
        <taxon>fabids</taxon>
        <taxon>Fabales</taxon>
        <taxon>Fabaceae</taxon>
        <taxon>Papilionoideae</taxon>
        <taxon>50 kb inversion clade</taxon>
        <taxon>NPAAA clade</taxon>
        <taxon>indigoferoid/millettioid clade</taxon>
        <taxon>Phaseoleae</taxon>
        <taxon>Phaseolus</taxon>
    </lineage>
</organism>
<keyword evidence="1" id="KW-0677">Repeat</keyword>
<name>A0AAN9MHC3_PHACN</name>
<dbReference type="EMBL" id="JAYMYR010000007">
    <property type="protein sequence ID" value="KAK7354685.1"/>
    <property type="molecule type" value="Genomic_DNA"/>
</dbReference>
<accession>A0AAN9MHC3</accession>
<dbReference type="Proteomes" id="UP001374584">
    <property type="component" value="Unassembled WGS sequence"/>
</dbReference>
<sequence length="441" mass="47629">MATAQPLHNGTAANLLSPDNVSAAQPPADTETDTTTAAPPPERRWLGWPGDCVFRLIVPVGKVGSIIGRKGELIKKMCEETRSRIRVLDAPLGTPDRIVLVSGREETEAVLSPAMDAVIRIFKRVFGLSEIDAENKESAAGLAFCSIRLLVASTQAISLIGKQGSLIKSIQENTSASVRVLSGDEVQFYATADERIVEIQGETLKVLKALEAVVGHLRKFLVDHSVLPLFERNFNTPISQDRQAETWSDKSLLHSTSRSSVFPDMPLSSKRDSILAERESQLDSLLPSSTMSFYGQDSSLSGVRSSALGRVGAPIVTTVIQTMQIPLSYAEDIIGIQGTNIDYIRRTSGAVLTVQESRVPDEIVVEIKGTSSEVQTAQQLIQDFISTHKEPVSISYGRLDAGSRSSYSQLGTASRLPSSLSSQPYSGYGASGLGDYSTFRL</sequence>
<evidence type="ECO:0000313" key="6">
    <source>
        <dbReference type="Proteomes" id="UP001374584"/>
    </source>
</evidence>
<dbReference type="CDD" id="cd22459">
    <property type="entry name" value="KH-I_PEPPER_rpt1_like"/>
    <property type="match status" value="1"/>
</dbReference>
<dbReference type="InterPro" id="IPR004087">
    <property type="entry name" value="KH_dom"/>
</dbReference>
<feature type="compositionally biased region" description="Polar residues" evidence="3">
    <location>
        <begin position="1"/>
        <end position="22"/>
    </location>
</feature>
<evidence type="ECO:0000313" key="5">
    <source>
        <dbReference type="EMBL" id="KAK7354685.1"/>
    </source>
</evidence>
<proteinExistence type="predicted"/>
<feature type="domain" description="K Homology" evidence="4">
    <location>
        <begin position="317"/>
        <end position="386"/>
    </location>
</feature>
<dbReference type="AlphaFoldDB" id="A0AAN9MHC3"/>
<dbReference type="GO" id="GO:0003723">
    <property type="term" value="F:RNA binding"/>
    <property type="evidence" value="ECO:0007669"/>
    <property type="project" value="UniProtKB-UniRule"/>
</dbReference>
<dbReference type="Pfam" id="PF00013">
    <property type="entry name" value="KH_1"/>
    <property type="match status" value="3"/>
</dbReference>
<evidence type="ECO:0000256" key="1">
    <source>
        <dbReference type="ARBA" id="ARBA00022737"/>
    </source>
</evidence>
<reference evidence="5 6" key="1">
    <citation type="submission" date="2024-01" db="EMBL/GenBank/DDBJ databases">
        <title>The genomes of 5 underutilized Papilionoideae crops provide insights into root nodulation and disease resistanc.</title>
        <authorList>
            <person name="Jiang F."/>
        </authorList>
    </citation>
    <scope>NUCLEOTIDE SEQUENCE [LARGE SCALE GENOMIC DNA]</scope>
    <source>
        <strain evidence="5">JINMINGXINNONG_FW02</strain>
        <tissue evidence="5">Leaves</tissue>
    </source>
</reference>
<dbReference type="InterPro" id="IPR036612">
    <property type="entry name" value="KH_dom_type_1_sf"/>
</dbReference>
<keyword evidence="2" id="KW-0694">RNA-binding</keyword>
<keyword evidence="6" id="KW-1185">Reference proteome</keyword>
<feature type="region of interest" description="Disordered" evidence="3">
    <location>
        <begin position="1"/>
        <end position="42"/>
    </location>
</feature>
<evidence type="ECO:0000256" key="3">
    <source>
        <dbReference type="SAM" id="MobiDB-lite"/>
    </source>
</evidence>
<protein>
    <recommendedName>
        <fullName evidence="4">K Homology domain-containing protein</fullName>
    </recommendedName>
</protein>
<dbReference type="Gene3D" id="3.30.1370.10">
    <property type="entry name" value="K Homology domain, type 1"/>
    <property type="match status" value="1"/>
</dbReference>
<feature type="domain" description="K Homology" evidence="4">
    <location>
        <begin position="143"/>
        <end position="218"/>
    </location>
</feature>
<evidence type="ECO:0000259" key="4">
    <source>
        <dbReference type="SMART" id="SM00322"/>
    </source>
</evidence>
<dbReference type="SUPFAM" id="SSF54791">
    <property type="entry name" value="Eukaryotic type KH-domain (KH-domain type I)"/>
    <property type="match status" value="3"/>
</dbReference>
<feature type="compositionally biased region" description="Low complexity" evidence="3">
    <location>
        <begin position="23"/>
        <end position="37"/>
    </location>
</feature>
<comment type="caution">
    <text evidence="5">The sequence shown here is derived from an EMBL/GenBank/DDBJ whole genome shotgun (WGS) entry which is preliminary data.</text>
</comment>
<dbReference type="PANTHER" id="PTHR10288">
    <property type="entry name" value="KH DOMAIN CONTAINING RNA BINDING PROTEIN"/>
    <property type="match status" value="1"/>
</dbReference>
<dbReference type="CDD" id="cd22460">
    <property type="entry name" value="KH-I_PEPPER_rpt2_like"/>
    <property type="match status" value="1"/>
</dbReference>
<evidence type="ECO:0000256" key="2">
    <source>
        <dbReference type="PROSITE-ProRule" id="PRU00117"/>
    </source>
</evidence>
<dbReference type="PROSITE" id="PS50084">
    <property type="entry name" value="KH_TYPE_1"/>
    <property type="match status" value="3"/>
</dbReference>
<feature type="domain" description="K Homology" evidence="4">
    <location>
        <begin position="50"/>
        <end position="123"/>
    </location>
</feature>
<dbReference type="InterPro" id="IPR004088">
    <property type="entry name" value="KH_dom_type_1"/>
</dbReference>
<gene>
    <name evidence="5" type="ORF">VNO80_20152</name>
</gene>